<dbReference type="Pfam" id="PF07714">
    <property type="entry name" value="PK_Tyr_Ser-Thr"/>
    <property type="match status" value="2"/>
</dbReference>
<dbReference type="PANTHER" id="PTHR44329:SF47">
    <property type="entry name" value="SERINE_THREONINE-PROTEIN KINASE ROCO5-RELATED"/>
    <property type="match status" value="1"/>
</dbReference>
<dbReference type="AlphaFoldDB" id="A0A4Y7JND7"/>
<protein>
    <recommendedName>
        <fullName evidence="2">non-specific serine/threonine protein kinase</fullName>
        <ecNumber evidence="2">2.7.11.1</ecNumber>
    </recommendedName>
</protein>
<dbReference type="GO" id="GO:0005524">
    <property type="term" value="F:ATP binding"/>
    <property type="evidence" value="ECO:0007669"/>
    <property type="project" value="UniProtKB-KW"/>
</dbReference>
<dbReference type="EC" id="2.7.11.1" evidence="2"/>
<evidence type="ECO:0000256" key="13">
    <source>
        <dbReference type="ARBA" id="ARBA00048679"/>
    </source>
</evidence>
<dbReference type="PROSITE" id="PS50011">
    <property type="entry name" value="PROTEIN_KINASE_DOM"/>
    <property type="match status" value="1"/>
</dbReference>
<keyword evidence="17" id="KW-1185">Reference proteome</keyword>
<evidence type="ECO:0000256" key="12">
    <source>
        <dbReference type="ARBA" id="ARBA00047899"/>
    </source>
</evidence>
<dbReference type="InterPro" id="IPR008271">
    <property type="entry name" value="Ser/Thr_kinase_AS"/>
</dbReference>
<feature type="domain" description="PAS" evidence="15">
    <location>
        <begin position="1"/>
        <end position="61"/>
    </location>
</feature>
<keyword evidence="4" id="KW-0600">Photoreceptor protein</keyword>
<keyword evidence="5" id="KW-0716">Sensory transduction</keyword>
<evidence type="ECO:0000313" key="17">
    <source>
        <dbReference type="Proteomes" id="UP000316621"/>
    </source>
</evidence>
<dbReference type="Gramene" id="RZC62247">
    <property type="protein sequence ID" value="RZC62247"/>
    <property type="gene ID" value="C5167_024005"/>
</dbReference>
<evidence type="ECO:0000256" key="3">
    <source>
        <dbReference type="ARBA" id="ARBA00022527"/>
    </source>
</evidence>
<gene>
    <name evidence="16" type="ORF">C5167_024005</name>
</gene>
<sequence length="476" mass="53747">MEILIHLIDLQGESNGMNRAAAQIYGYSASEALGQNINGFIIEVQDINAANEILQRNASGENWTGIFPARNKQCRLFQVLATGAPLYDDSGTLVGIICVTIASKSFEETLVPDSLGTKPLKDNSYPSSSWLHNGGLTTTKPDFDARHKPLKSITSWLIPKLDASKNGVYKMITSRVKGISWSWESQQIPQVAGGNEVSRSLSYSTNSDGTSSMGSRSSPRRNFYMETDYFNYDISLNNLTFGEQIGRGSCATVYHGLWCGTDCAIKVFLNFDYSEDLLMQHSFRQEVLLMKRLRHPNVVLFMGVVTSPPHLCIVTEFLPRFVLYIYPFFIARGMNYLHRHNPPIIHRDLKSSNLLVDKNWSVKWMAPEVIRNEPADEKSDVYSFGVVLWELATLKIPWNDLNPKQVIAAVGFMNQRNEIPKDTDPLWASLIESCWHRTSNGYLFYDPRSNMRTMLRREQIEALKQQNASSSAFADA</sequence>
<evidence type="ECO:0000256" key="1">
    <source>
        <dbReference type="ARBA" id="ARBA00010507"/>
    </source>
</evidence>
<dbReference type="PANTHER" id="PTHR44329">
    <property type="entry name" value="SERINE/THREONINE-PROTEIN KINASE TNNI3K-RELATED"/>
    <property type="match status" value="1"/>
</dbReference>
<dbReference type="STRING" id="3469.A0A4Y7JND7"/>
<dbReference type="SUPFAM" id="SSF56112">
    <property type="entry name" value="Protein kinase-like (PK-like)"/>
    <property type="match status" value="1"/>
</dbReference>
<keyword evidence="8" id="KW-0418">Kinase</keyword>
<dbReference type="InterPro" id="IPR000719">
    <property type="entry name" value="Prot_kinase_dom"/>
</dbReference>
<dbReference type="InterPro" id="IPR001245">
    <property type="entry name" value="Ser-Thr/Tyr_kinase_cat_dom"/>
</dbReference>
<dbReference type="Gene3D" id="1.10.510.10">
    <property type="entry name" value="Transferase(Phosphotransferase) domain 1"/>
    <property type="match status" value="2"/>
</dbReference>
<proteinExistence type="inferred from homology"/>
<evidence type="ECO:0000313" key="16">
    <source>
        <dbReference type="EMBL" id="RZC62247.1"/>
    </source>
</evidence>
<evidence type="ECO:0000256" key="6">
    <source>
        <dbReference type="ARBA" id="ARBA00022679"/>
    </source>
</evidence>
<keyword evidence="10" id="KW-0157">Chromophore</keyword>
<dbReference type="SMART" id="SM00220">
    <property type="entry name" value="S_TKc"/>
    <property type="match status" value="1"/>
</dbReference>
<comment type="similarity">
    <text evidence="1">Belongs to the protein kinase superfamily. TKL Ser/Thr protein kinase family. RAF subfamily.</text>
</comment>
<reference evidence="16 17" key="1">
    <citation type="journal article" date="2018" name="Science">
        <title>The opium poppy genome and morphinan production.</title>
        <authorList>
            <person name="Guo L."/>
            <person name="Winzer T."/>
            <person name="Yang X."/>
            <person name="Li Y."/>
            <person name="Ning Z."/>
            <person name="He Z."/>
            <person name="Teodor R."/>
            <person name="Lu Y."/>
            <person name="Bowser T.A."/>
            <person name="Graham I.A."/>
            <person name="Ye K."/>
        </authorList>
    </citation>
    <scope>NUCLEOTIDE SEQUENCE [LARGE SCALE GENOMIC DNA]</scope>
    <source>
        <strain evidence="17">cv. HN1</strain>
        <tissue evidence="16">Leaves</tissue>
    </source>
</reference>
<evidence type="ECO:0000256" key="8">
    <source>
        <dbReference type="ARBA" id="ARBA00022777"/>
    </source>
</evidence>
<dbReference type="InterPro" id="IPR035965">
    <property type="entry name" value="PAS-like_dom_sf"/>
</dbReference>
<evidence type="ECO:0000256" key="4">
    <source>
        <dbReference type="ARBA" id="ARBA00022543"/>
    </source>
</evidence>
<name>A0A4Y7JND7_PAPSO</name>
<dbReference type="SUPFAM" id="SSF55785">
    <property type="entry name" value="PYP-like sensor domain (PAS domain)"/>
    <property type="match status" value="1"/>
</dbReference>
<evidence type="ECO:0000256" key="5">
    <source>
        <dbReference type="ARBA" id="ARBA00022606"/>
    </source>
</evidence>
<dbReference type="InterPro" id="IPR013767">
    <property type="entry name" value="PAS_fold"/>
</dbReference>
<dbReference type="Proteomes" id="UP000316621">
    <property type="component" value="Chromosome 5"/>
</dbReference>
<comment type="catalytic activity">
    <reaction evidence="13">
        <text>L-seryl-[protein] + ATP = O-phospho-L-seryl-[protein] + ADP + H(+)</text>
        <dbReference type="Rhea" id="RHEA:17989"/>
        <dbReference type="Rhea" id="RHEA-COMP:9863"/>
        <dbReference type="Rhea" id="RHEA-COMP:11604"/>
        <dbReference type="ChEBI" id="CHEBI:15378"/>
        <dbReference type="ChEBI" id="CHEBI:29999"/>
        <dbReference type="ChEBI" id="CHEBI:30616"/>
        <dbReference type="ChEBI" id="CHEBI:83421"/>
        <dbReference type="ChEBI" id="CHEBI:456216"/>
        <dbReference type="EC" id="2.7.11.1"/>
    </reaction>
</comment>
<keyword evidence="6" id="KW-0808">Transferase</keyword>
<dbReference type="FunFam" id="3.30.200.20:FF:000060">
    <property type="entry name" value="Serine/threonine-protein kinase isoform 1"/>
    <property type="match status" value="1"/>
</dbReference>
<organism evidence="16 17">
    <name type="scientific">Papaver somniferum</name>
    <name type="common">Opium poppy</name>
    <dbReference type="NCBI Taxonomy" id="3469"/>
    <lineage>
        <taxon>Eukaryota</taxon>
        <taxon>Viridiplantae</taxon>
        <taxon>Streptophyta</taxon>
        <taxon>Embryophyta</taxon>
        <taxon>Tracheophyta</taxon>
        <taxon>Spermatophyta</taxon>
        <taxon>Magnoliopsida</taxon>
        <taxon>Ranunculales</taxon>
        <taxon>Papaveraceae</taxon>
        <taxon>Papaveroideae</taxon>
        <taxon>Papaver</taxon>
    </lineage>
</organism>
<dbReference type="EMBL" id="CM010719">
    <property type="protein sequence ID" value="RZC62247.1"/>
    <property type="molecule type" value="Genomic_DNA"/>
</dbReference>
<dbReference type="Gene3D" id="3.30.200.20">
    <property type="entry name" value="Phosphorylase Kinase, domain 1"/>
    <property type="match status" value="1"/>
</dbReference>
<evidence type="ECO:0000256" key="7">
    <source>
        <dbReference type="ARBA" id="ARBA00022741"/>
    </source>
</evidence>
<dbReference type="GO" id="GO:0006355">
    <property type="term" value="P:regulation of DNA-templated transcription"/>
    <property type="evidence" value="ECO:0007669"/>
    <property type="project" value="InterPro"/>
</dbReference>
<dbReference type="NCBIfam" id="TIGR00229">
    <property type="entry name" value="sensory_box"/>
    <property type="match status" value="1"/>
</dbReference>
<dbReference type="InterPro" id="IPR051681">
    <property type="entry name" value="Ser/Thr_Kinases-Pseudokinases"/>
</dbReference>
<comment type="catalytic activity">
    <reaction evidence="12">
        <text>L-threonyl-[protein] + ATP = O-phospho-L-threonyl-[protein] + ADP + H(+)</text>
        <dbReference type="Rhea" id="RHEA:46608"/>
        <dbReference type="Rhea" id="RHEA-COMP:11060"/>
        <dbReference type="Rhea" id="RHEA-COMP:11605"/>
        <dbReference type="ChEBI" id="CHEBI:15378"/>
        <dbReference type="ChEBI" id="CHEBI:30013"/>
        <dbReference type="ChEBI" id="CHEBI:30616"/>
        <dbReference type="ChEBI" id="CHEBI:61977"/>
        <dbReference type="ChEBI" id="CHEBI:456216"/>
        <dbReference type="EC" id="2.7.11.1"/>
    </reaction>
</comment>
<evidence type="ECO:0000259" key="14">
    <source>
        <dbReference type="PROSITE" id="PS50011"/>
    </source>
</evidence>
<evidence type="ECO:0000256" key="2">
    <source>
        <dbReference type="ARBA" id="ARBA00012513"/>
    </source>
</evidence>
<dbReference type="GO" id="GO:0004674">
    <property type="term" value="F:protein serine/threonine kinase activity"/>
    <property type="evidence" value="ECO:0007669"/>
    <property type="project" value="UniProtKB-KW"/>
</dbReference>
<evidence type="ECO:0000256" key="9">
    <source>
        <dbReference type="ARBA" id="ARBA00022840"/>
    </source>
</evidence>
<feature type="domain" description="Protein kinase" evidence="14">
    <location>
        <begin position="239"/>
        <end position="476"/>
    </location>
</feature>
<evidence type="ECO:0000256" key="10">
    <source>
        <dbReference type="ARBA" id="ARBA00022991"/>
    </source>
</evidence>
<dbReference type="PROSITE" id="PS00108">
    <property type="entry name" value="PROTEIN_KINASE_ST"/>
    <property type="match status" value="1"/>
</dbReference>
<keyword evidence="11" id="KW-0675">Receptor</keyword>
<evidence type="ECO:0000259" key="15">
    <source>
        <dbReference type="PROSITE" id="PS50112"/>
    </source>
</evidence>
<dbReference type="CDD" id="cd00130">
    <property type="entry name" value="PAS"/>
    <property type="match status" value="1"/>
</dbReference>
<dbReference type="InterPro" id="IPR011009">
    <property type="entry name" value="Kinase-like_dom_sf"/>
</dbReference>
<dbReference type="CDD" id="cd13999">
    <property type="entry name" value="STKc_MAP3K-like"/>
    <property type="match status" value="1"/>
</dbReference>
<evidence type="ECO:0000256" key="11">
    <source>
        <dbReference type="ARBA" id="ARBA00023170"/>
    </source>
</evidence>
<dbReference type="Gene3D" id="3.30.450.20">
    <property type="entry name" value="PAS domain"/>
    <property type="match status" value="1"/>
</dbReference>
<keyword evidence="9" id="KW-0067">ATP-binding</keyword>
<keyword evidence="7" id="KW-0547">Nucleotide-binding</keyword>
<keyword evidence="3" id="KW-0723">Serine/threonine-protein kinase</keyword>
<dbReference type="Pfam" id="PF00989">
    <property type="entry name" value="PAS"/>
    <property type="match status" value="1"/>
</dbReference>
<dbReference type="PROSITE" id="PS50112">
    <property type="entry name" value="PAS"/>
    <property type="match status" value="1"/>
</dbReference>
<dbReference type="GO" id="GO:0009881">
    <property type="term" value="F:photoreceptor activity"/>
    <property type="evidence" value="ECO:0007669"/>
    <property type="project" value="UniProtKB-KW"/>
</dbReference>
<accession>A0A4Y7JND7</accession>
<dbReference type="InterPro" id="IPR000014">
    <property type="entry name" value="PAS"/>
</dbReference>